<accession>A0A075MQD0</accession>
<sequence>MSIEERISKHLKMYERDLSENHNPIIIMTNEAKVRILKTAPRDLNKLNVEIALKTKAYNNETKFPEREILRVELHALEWLRLTVRIEAG</sequence>
<dbReference type="KEGG" id="nev:NTE_01208"/>
<protein>
    <submittedName>
        <fullName evidence="1">Uncharacterized protein</fullName>
    </submittedName>
</protein>
<gene>
    <name evidence="1" type="ORF">NTE_01208</name>
</gene>
<dbReference type="HOGENOM" id="CLU_2447519_0_0_2"/>
<evidence type="ECO:0000313" key="1">
    <source>
        <dbReference type="EMBL" id="AIF83280.1"/>
    </source>
</evidence>
<reference evidence="1 2" key="1">
    <citation type="journal article" date="2014" name="PLoS ONE">
        <title>Genome Sequence of Candidatus Nitrososphaera evergladensis from Group I.1b Enriched from Everglades Soil Reveals Novel Genomic Features of the Ammonia-Oxidizing Archaea.</title>
        <authorList>
            <person name="Zhalnina K.V."/>
            <person name="Dias R."/>
            <person name="Leonard M.T."/>
            <person name="Dorr de Quadros P."/>
            <person name="Camargo F.A."/>
            <person name="Drew J.C."/>
            <person name="Farmerie W.G."/>
            <person name="Daroub S.H."/>
            <person name="Triplett E.W."/>
        </authorList>
    </citation>
    <scope>NUCLEOTIDE SEQUENCE [LARGE SCALE GENOMIC DNA]</scope>
    <source>
        <strain evidence="1 2">SR1</strain>
    </source>
</reference>
<dbReference type="GeneID" id="41597017"/>
<proteinExistence type="predicted"/>
<dbReference type="AlphaFoldDB" id="A0A075MQD0"/>
<organism evidence="1 2">
    <name type="scientific">Candidatus Nitrososphaera evergladensis SR1</name>
    <dbReference type="NCBI Taxonomy" id="1459636"/>
    <lineage>
        <taxon>Archaea</taxon>
        <taxon>Nitrososphaerota</taxon>
        <taxon>Nitrososphaeria</taxon>
        <taxon>Nitrososphaerales</taxon>
        <taxon>Nitrososphaeraceae</taxon>
        <taxon>Nitrososphaera</taxon>
    </lineage>
</organism>
<dbReference type="EMBL" id="CP007174">
    <property type="protein sequence ID" value="AIF83280.1"/>
    <property type="molecule type" value="Genomic_DNA"/>
</dbReference>
<name>A0A075MQD0_9ARCH</name>
<keyword evidence="2" id="KW-1185">Reference proteome</keyword>
<evidence type="ECO:0000313" key="2">
    <source>
        <dbReference type="Proteomes" id="UP000028194"/>
    </source>
</evidence>
<dbReference type="Proteomes" id="UP000028194">
    <property type="component" value="Chromosome"/>
</dbReference>
<dbReference type="RefSeq" id="WP_148700072.1">
    <property type="nucleotide sequence ID" value="NZ_CP007174.1"/>
</dbReference>